<organism evidence="3 4">
    <name type="scientific">Uabimicrobium amorphum</name>
    <dbReference type="NCBI Taxonomy" id="2596890"/>
    <lineage>
        <taxon>Bacteria</taxon>
        <taxon>Pseudomonadati</taxon>
        <taxon>Planctomycetota</taxon>
        <taxon>Candidatus Uabimicrobiia</taxon>
        <taxon>Candidatus Uabimicrobiales</taxon>
        <taxon>Candidatus Uabimicrobiaceae</taxon>
        <taxon>Candidatus Uabimicrobium</taxon>
    </lineage>
</organism>
<evidence type="ECO:0000259" key="2">
    <source>
        <dbReference type="PROSITE" id="PS50006"/>
    </source>
</evidence>
<dbReference type="SUPFAM" id="SSF49879">
    <property type="entry name" value="SMAD/FHA domain"/>
    <property type="match status" value="1"/>
</dbReference>
<dbReference type="Proteomes" id="UP000326354">
    <property type="component" value="Chromosome"/>
</dbReference>
<keyword evidence="1" id="KW-0812">Transmembrane</keyword>
<dbReference type="OrthoDB" id="277679at2"/>
<dbReference type="EMBL" id="AP019860">
    <property type="protein sequence ID" value="BBM87080.1"/>
    <property type="molecule type" value="Genomic_DNA"/>
</dbReference>
<dbReference type="AlphaFoldDB" id="A0A5S9ITU9"/>
<keyword evidence="1" id="KW-1133">Transmembrane helix</keyword>
<dbReference type="CDD" id="cd00060">
    <property type="entry name" value="FHA"/>
    <property type="match status" value="1"/>
</dbReference>
<keyword evidence="1" id="KW-0472">Membrane</keyword>
<proteinExistence type="predicted"/>
<dbReference type="Gene3D" id="2.60.200.20">
    <property type="match status" value="1"/>
</dbReference>
<evidence type="ECO:0000256" key="1">
    <source>
        <dbReference type="SAM" id="Phobius"/>
    </source>
</evidence>
<dbReference type="InterPro" id="IPR000253">
    <property type="entry name" value="FHA_dom"/>
</dbReference>
<feature type="domain" description="FHA" evidence="2">
    <location>
        <begin position="29"/>
        <end position="81"/>
    </location>
</feature>
<dbReference type="KEGG" id="uam:UABAM_05483"/>
<evidence type="ECO:0000313" key="3">
    <source>
        <dbReference type="EMBL" id="BBM87080.1"/>
    </source>
</evidence>
<dbReference type="PROSITE" id="PS50006">
    <property type="entry name" value="FHA_DOMAIN"/>
    <property type="match status" value="1"/>
</dbReference>
<protein>
    <recommendedName>
        <fullName evidence="2">FHA domain-containing protein</fullName>
    </recommendedName>
</protein>
<accession>A0A5S9ITU9</accession>
<feature type="transmembrane region" description="Helical" evidence="1">
    <location>
        <begin position="144"/>
        <end position="162"/>
    </location>
</feature>
<dbReference type="InterPro" id="IPR008984">
    <property type="entry name" value="SMAD_FHA_dom_sf"/>
</dbReference>
<evidence type="ECO:0000313" key="4">
    <source>
        <dbReference type="Proteomes" id="UP000326354"/>
    </source>
</evidence>
<reference evidence="3 4" key="1">
    <citation type="submission" date="2019-08" db="EMBL/GenBank/DDBJ databases">
        <title>Complete genome sequence of Candidatus Uab amorphum.</title>
        <authorList>
            <person name="Shiratori T."/>
            <person name="Suzuki S."/>
            <person name="Kakizawa Y."/>
            <person name="Ishida K."/>
        </authorList>
    </citation>
    <scope>NUCLEOTIDE SEQUENCE [LARGE SCALE GENOMIC DNA]</scope>
    <source>
        <strain evidence="3 4">SRT547</strain>
    </source>
</reference>
<name>A0A5S9ITU9_UABAM</name>
<dbReference type="Pfam" id="PF00498">
    <property type="entry name" value="FHA"/>
    <property type="match status" value="1"/>
</dbReference>
<keyword evidence="4" id="KW-1185">Reference proteome</keyword>
<gene>
    <name evidence="3" type="ORF">UABAM_05483</name>
</gene>
<dbReference type="RefSeq" id="WP_151971111.1">
    <property type="nucleotide sequence ID" value="NZ_AP019860.1"/>
</dbReference>
<dbReference type="SMART" id="SM00240">
    <property type="entry name" value="FHA"/>
    <property type="match status" value="1"/>
</dbReference>
<sequence>MHKTELDTGIYLIEQNTGQVFTLDPHQDNIIGRSLGQGVHTIILHHPAISKTHAVIKIESTQQWSFQNLSRNGSMLNGKAVTAKKILTHGDEVTIGFCKLIFYENLAANDETMEMPVTDATHQSGSPYAKDYWENDTDSKIENVAIFFFIGLSVLIFVYFFFAN</sequence>